<keyword evidence="1" id="KW-0805">Transcription regulation</keyword>
<sequence>MPSSFAAGASDPPPIPSARLGTSDAPVRPLLLWVRTGAVHVRLDGGPALHLKTGEGVWIPADGWAERAITTEPGTVAFPLWPHAGVGAWGSSEPTRFDVPSGWQDWLIQLFNLQVTPFSGRGYSPEAIEELLRRPGSRSSVPVEVGRHPSSEGFASPAMPRARGARAVAEELIRDSALDLTVEQWASRVLSSARTLRRDFLADTGLTFEQWRLLCRLGAAVEFLAAGYDVDQVAARVGFASRNGLTRAFKGRFGLTPHEFGRELSARPGAGGLTQRAAAARQTDDLIRMMRKTDAPAAPEMLPAASTPSHTNDIHVLSWMYRGSGYLDIGDRRYERERGVATWIPAELDHVTGLRENSVSLPLGNASTGDLQLTAPLQVRFSPAWDDYLMFCSISARSVLRPDDHNPRHILDLFAEQVAAQRALSVPMPSDPRARAVAMECLRRIGEPGEPGEPGETQDVDVRAEIHRAFRDETGMTLGRWRYAARMRIARDLLAAGAPPSAVARRVGYAHLPTFSAAFSRFHGLSPRDYQQRESERNQ</sequence>
<keyword evidence="2" id="KW-0804">Transcription</keyword>
<accession>A0ABP6YML5</accession>
<evidence type="ECO:0000256" key="3">
    <source>
        <dbReference type="SAM" id="MobiDB-lite"/>
    </source>
</evidence>
<feature type="domain" description="HTH araC/xylS-type" evidence="4">
    <location>
        <begin position="466"/>
        <end position="533"/>
    </location>
</feature>
<feature type="region of interest" description="Disordered" evidence="3">
    <location>
        <begin position="1"/>
        <end position="21"/>
    </location>
</feature>
<comment type="caution">
    <text evidence="5">The sequence shown here is derived from an EMBL/GenBank/DDBJ whole genome shotgun (WGS) entry which is preliminary data.</text>
</comment>
<gene>
    <name evidence="5" type="ORF">GCM10022419_081220</name>
</gene>
<evidence type="ECO:0000259" key="4">
    <source>
        <dbReference type="PROSITE" id="PS01124"/>
    </source>
</evidence>
<dbReference type="PANTHER" id="PTHR11019">
    <property type="entry name" value="HTH-TYPE TRANSCRIPTIONAL REGULATOR NIMR"/>
    <property type="match status" value="1"/>
</dbReference>
<reference evidence="6" key="1">
    <citation type="journal article" date="2019" name="Int. J. Syst. Evol. Microbiol.">
        <title>The Global Catalogue of Microorganisms (GCM) 10K type strain sequencing project: providing services to taxonomists for standard genome sequencing and annotation.</title>
        <authorList>
            <consortium name="The Broad Institute Genomics Platform"/>
            <consortium name="The Broad Institute Genome Sequencing Center for Infectious Disease"/>
            <person name="Wu L."/>
            <person name="Ma J."/>
        </authorList>
    </citation>
    <scope>NUCLEOTIDE SEQUENCE [LARGE SCALE GENOMIC DNA]</scope>
    <source>
        <strain evidence="6">JCM 17326</strain>
    </source>
</reference>
<feature type="region of interest" description="Disordered" evidence="3">
    <location>
        <begin position="139"/>
        <end position="159"/>
    </location>
</feature>
<organism evidence="5 6">
    <name type="scientific">Nonomuraea rosea</name>
    <dbReference type="NCBI Taxonomy" id="638574"/>
    <lineage>
        <taxon>Bacteria</taxon>
        <taxon>Bacillati</taxon>
        <taxon>Actinomycetota</taxon>
        <taxon>Actinomycetes</taxon>
        <taxon>Streptosporangiales</taxon>
        <taxon>Streptosporangiaceae</taxon>
        <taxon>Nonomuraea</taxon>
    </lineage>
</organism>
<name>A0ABP6YML5_9ACTN</name>
<dbReference type="InterPro" id="IPR009057">
    <property type="entry name" value="Homeodomain-like_sf"/>
</dbReference>
<evidence type="ECO:0000313" key="6">
    <source>
        <dbReference type="Proteomes" id="UP001500630"/>
    </source>
</evidence>
<dbReference type="SUPFAM" id="SSF46689">
    <property type="entry name" value="Homeodomain-like"/>
    <property type="match status" value="2"/>
</dbReference>
<evidence type="ECO:0000313" key="5">
    <source>
        <dbReference type="EMBL" id="GAA3586742.1"/>
    </source>
</evidence>
<evidence type="ECO:0000256" key="1">
    <source>
        <dbReference type="ARBA" id="ARBA00023015"/>
    </source>
</evidence>
<dbReference type="InterPro" id="IPR018060">
    <property type="entry name" value="HTH_AraC"/>
</dbReference>
<feature type="domain" description="HTH araC/xylS-type" evidence="4">
    <location>
        <begin position="163"/>
        <end position="263"/>
    </location>
</feature>
<dbReference type="Proteomes" id="UP001500630">
    <property type="component" value="Unassembled WGS sequence"/>
</dbReference>
<dbReference type="Gene3D" id="1.10.10.60">
    <property type="entry name" value="Homeodomain-like"/>
    <property type="match status" value="2"/>
</dbReference>
<evidence type="ECO:0000256" key="2">
    <source>
        <dbReference type="ARBA" id="ARBA00023163"/>
    </source>
</evidence>
<proteinExistence type="predicted"/>
<dbReference type="PANTHER" id="PTHR11019:SF159">
    <property type="entry name" value="TRANSCRIPTIONAL REGULATOR-RELATED"/>
    <property type="match status" value="1"/>
</dbReference>
<dbReference type="PROSITE" id="PS01124">
    <property type="entry name" value="HTH_ARAC_FAMILY_2"/>
    <property type="match status" value="2"/>
</dbReference>
<protein>
    <recommendedName>
        <fullName evidence="4">HTH araC/xylS-type domain-containing protein</fullName>
    </recommendedName>
</protein>
<dbReference type="SMART" id="SM00342">
    <property type="entry name" value="HTH_ARAC"/>
    <property type="match status" value="2"/>
</dbReference>
<dbReference type="Pfam" id="PF12833">
    <property type="entry name" value="HTH_18"/>
    <property type="match status" value="2"/>
</dbReference>
<dbReference type="EMBL" id="BAABDQ010000023">
    <property type="protein sequence ID" value="GAA3586742.1"/>
    <property type="molecule type" value="Genomic_DNA"/>
</dbReference>
<keyword evidence="6" id="KW-1185">Reference proteome</keyword>